<accession>A0A164IST5</accession>
<dbReference type="GO" id="GO:0005524">
    <property type="term" value="F:ATP binding"/>
    <property type="evidence" value="ECO:0007669"/>
    <property type="project" value="UniProtKB-KW"/>
</dbReference>
<keyword evidence="3" id="KW-1185">Reference proteome</keyword>
<dbReference type="InterPro" id="IPR003439">
    <property type="entry name" value="ABC_transporter-like_ATP-bd"/>
</dbReference>
<dbReference type="PANTHER" id="PTHR24221">
    <property type="entry name" value="ATP-BINDING CASSETTE SUB-FAMILY B"/>
    <property type="match status" value="1"/>
</dbReference>
<dbReference type="InterPro" id="IPR027417">
    <property type="entry name" value="P-loop_NTPase"/>
</dbReference>
<dbReference type="Pfam" id="PF00005">
    <property type="entry name" value="ABC_tran"/>
    <property type="match status" value="1"/>
</dbReference>
<comment type="caution">
    <text evidence="2">The sequence shown here is derived from an EMBL/GenBank/DDBJ whole genome shotgun (WGS) entry which is preliminary data.</text>
</comment>
<dbReference type="Proteomes" id="UP000076858">
    <property type="component" value="Unassembled WGS sequence"/>
</dbReference>
<dbReference type="Gene3D" id="3.40.50.300">
    <property type="entry name" value="P-loop containing nucleotide triphosphate hydrolases"/>
    <property type="match status" value="1"/>
</dbReference>
<protein>
    <submittedName>
        <fullName evidence="2">ATP-binding cassette sub-family B member</fullName>
    </submittedName>
</protein>
<keyword evidence="2" id="KW-0547">Nucleotide-binding</keyword>
<name>A0A164IST5_9CRUS</name>
<dbReference type="STRING" id="35525.A0A164IST5"/>
<dbReference type="EMBL" id="LRGB01006557">
    <property type="protein sequence ID" value="KZS01582.1"/>
    <property type="molecule type" value="Genomic_DNA"/>
</dbReference>
<organism evidence="2 3">
    <name type="scientific">Daphnia magna</name>
    <dbReference type="NCBI Taxonomy" id="35525"/>
    <lineage>
        <taxon>Eukaryota</taxon>
        <taxon>Metazoa</taxon>
        <taxon>Ecdysozoa</taxon>
        <taxon>Arthropoda</taxon>
        <taxon>Crustacea</taxon>
        <taxon>Branchiopoda</taxon>
        <taxon>Diplostraca</taxon>
        <taxon>Cladocera</taxon>
        <taxon>Anomopoda</taxon>
        <taxon>Daphniidae</taxon>
        <taxon>Daphnia</taxon>
    </lineage>
</organism>
<sequence length="129" mass="13434">MATLSQPQQVQDVADAKPLQVNGGAIEFRDLYFNYGKVSSEGGKAPVLAGLNLQIKPGEKVGLVGRSGAGKSTLVNLLLRFYDLEQGKILAGWPGYQSGAAGIVTGPDCDGDAGYLVTAPLSAGKRVVW</sequence>
<dbReference type="GO" id="GO:0034040">
    <property type="term" value="F:ATPase-coupled lipid transmembrane transporter activity"/>
    <property type="evidence" value="ECO:0007669"/>
    <property type="project" value="TreeGrafter"/>
</dbReference>
<evidence type="ECO:0000259" key="1">
    <source>
        <dbReference type="Pfam" id="PF00005"/>
    </source>
</evidence>
<keyword evidence="2" id="KW-0067">ATP-binding</keyword>
<dbReference type="PANTHER" id="PTHR24221:SF203">
    <property type="entry name" value="ATP-BINDING_PERMEASE FUSION ABC TRANSPORTER-RELATED"/>
    <property type="match status" value="1"/>
</dbReference>
<gene>
    <name evidence="2" type="ORF">APZ42_001715</name>
</gene>
<evidence type="ECO:0000313" key="3">
    <source>
        <dbReference type="Proteomes" id="UP000076858"/>
    </source>
</evidence>
<evidence type="ECO:0000313" key="2">
    <source>
        <dbReference type="EMBL" id="KZS01582.1"/>
    </source>
</evidence>
<dbReference type="AlphaFoldDB" id="A0A164IST5"/>
<dbReference type="SUPFAM" id="SSF52540">
    <property type="entry name" value="P-loop containing nucleoside triphosphate hydrolases"/>
    <property type="match status" value="1"/>
</dbReference>
<dbReference type="InterPro" id="IPR039421">
    <property type="entry name" value="Type_1_exporter"/>
</dbReference>
<dbReference type="GO" id="GO:0016887">
    <property type="term" value="F:ATP hydrolysis activity"/>
    <property type="evidence" value="ECO:0007669"/>
    <property type="project" value="InterPro"/>
</dbReference>
<feature type="domain" description="ABC transporter" evidence="1">
    <location>
        <begin position="49"/>
        <end position="90"/>
    </location>
</feature>
<proteinExistence type="predicted"/>
<reference evidence="2 3" key="1">
    <citation type="submission" date="2016-03" db="EMBL/GenBank/DDBJ databases">
        <title>EvidentialGene: Evidence-directed Construction of Genes on Genomes.</title>
        <authorList>
            <person name="Gilbert D.G."/>
            <person name="Choi J.-H."/>
            <person name="Mockaitis K."/>
            <person name="Colbourne J."/>
            <person name="Pfrender M."/>
        </authorList>
    </citation>
    <scope>NUCLEOTIDE SEQUENCE [LARGE SCALE GENOMIC DNA]</scope>
    <source>
        <strain evidence="2 3">Xinb3</strain>
        <tissue evidence="2">Complete organism</tissue>
    </source>
</reference>